<protein>
    <submittedName>
        <fullName evidence="3">Head GIN domain-containing protein</fullName>
    </submittedName>
</protein>
<dbReference type="RefSeq" id="WP_311402624.1">
    <property type="nucleotide sequence ID" value="NZ_JAVRBG010000016.1"/>
</dbReference>
<name>A0ABU2KLV3_9FLAO</name>
<evidence type="ECO:0000259" key="2">
    <source>
        <dbReference type="Pfam" id="PF10988"/>
    </source>
</evidence>
<dbReference type="InterPro" id="IPR021255">
    <property type="entry name" value="DUF2807"/>
</dbReference>
<feature type="compositionally biased region" description="Polar residues" evidence="1">
    <location>
        <begin position="233"/>
        <end position="243"/>
    </location>
</feature>
<feature type="region of interest" description="Disordered" evidence="1">
    <location>
        <begin position="214"/>
        <end position="243"/>
    </location>
</feature>
<dbReference type="Gene3D" id="2.160.20.120">
    <property type="match status" value="1"/>
</dbReference>
<evidence type="ECO:0000313" key="4">
    <source>
        <dbReference type="Proteomes" id="UP001182991"/>
    </source>
</evidence>
<sequence length="243" mass="26446">MLTTLTKIFISIIISFLLLSCNANFNNGVTGKGEIVSREKTLNEDFDEISIAMGWKVELISSDKNKIIMKANENLIPLLEYELHNGSLRIESEKTINRARSKLLKVYHRQPIASFKTSSGSSLSSNEKITIENLDIKTSSGSSIKLDIKTKNADIKTSSGSSVELKGTAINFNSKSSSGSEIDAKNLLVKNAKIKTSSGANISIEAKEYLEANTSSGGSINYYGDPEKKKLKQSVSGGSINKR</sequence>
<reference evidence="4" key="1">
    <citation type="submission" date="2023-07" db="EMBL/GenBank/DDBJ databases">
        <title>Isolating and identifying novel microbial strains from the Mariana Trench.</title>
        <authorList>
            <person name="Fu H."/>
        </authorList>
    </citation>
    <scope>NUCLEOTIDE SEQUENCE [LARGE SCALE GENOMIC DNA]</scope>
    <source>
        <strain evidence="4">T-y2</strain>
    </source>
</reference>
<keyword evidence="4" id="KW-1185">Reference proteome</keyword>
<feature type="domain" description="Putative auto-transporter adhesin head GIN" evidence="2">
    <location>
        <begin position="45"/>
        <end position="226"/>
    </location>
</feature>
<evidence type="ECO:0000256" key="1">
    <source>
        <dbReference type="SAM" id="MobiDB-lite"/>
    </source>
</evidence>
<dbReference type="EMBL" id="JAVRBG010000016">
    <property type="protein sequence ID" value="MDT0295696.1"/>
    <property type="molecule type" value="Genomic_DNA"/>
</dbReference>
<organism evidence="3 4">
    <name type="scientific">Mesonia ostreae</name>
    <dbReference type="NCBI Taxonomy" id="861110"/>
    <lineage>
        <taxon>Bacteria</taxon>
        <taxon>Pseudomonadati</taxon>
        <taxon>Bacteroidota</taxon>
        <taxon>Flavobacteriia</taxon>
        <taxon>Flavobacteriales</taxon>
        <taxon>Flavobacteriaceae</taxon>
        <taxon>Mesonia</taxon>
    </lineage>
</organism>
<dbReference type="PROSITE" id="PS51257">
    <property type="entry name" value="PROKAR_LIPOPROTEIN"/>
    <property type="match status" value="1"/>
</dbReference>
<comment type="caution">
    <text evidence="3">The sequence shown here is derived from an EMBL/GenBank/DDBJ whole genome shotgun (WGS) entry which is preliminary data.</text>
</comment>
<dbReference type="Pfam" id="PF10988">
    <property type="entry name" value="DUF2807"/>
    <property type="match status" value="1"/>
</dbReference>
<dbReference type="Proteomes" id="UP001182991">
    <property type="component" value="Unassembled WGS sequence"/>
</dbReference>
<proteinExistence type="predicted"/>
<accession>A0ABU2KLV3</accession>
<evidence type="ECO:0000313" key="3">
    <source>
        <dbReference type="EMBL" id="MDT0295696.1"/>
    </source>
</evidence>
<gene>
    <name evidence="3" type="ORF">RLT85_13750</name>
</gene>